<evidence type="ECO:0000313" key="9">
    <source>
        <dbReference type="Proteomes" id="UP000250223"/>
    </source>
</evidence>
<sequence>MDNKKTKNLVISMLMFFAILFGLNKINVVKADAPIRTASTLSKKVVTANVKTNKYIVVPKKNTGASHKNGSSLSRGSSRGIDLVSYSYKFMGKPYVWGASGPSSFDCSGFTSYVYKNFGIYLDHYTGSQYSVGKPVNKSELVPGDLVFFNTTGNISHVGIYTGGGQFIHASSGSGKVTVSNLSGSYYVSRYAGARRMF</sequence>
<evidence type="ECO:0000313" key="7">
    <source>
        <dbReference type="EMBL" id="SQB35543.1"/>
    </source>
</evidence>
<evidence type="ECO:0000256" key="1">
    <source>
        <dbReference type="ARBA" id="ARBA00007074"/>
    </source>
</evidence>
<evidence type="ECO:0000259" key="5">
    <source>
        <dbReference type="PROSITE" id="PS51935"/>
    </source>
</evidence>
<keyword evidence="4" id="KW-0788">Thiol protease</keyword>
<proteinExistence type="inferred from homology"/>
<dbReference type="PROSITE" id="PS51935">
    <property type="entry name" value="NLPC_P60"/>
    <property type="match status" value="1"/>
</dbReference>
<gene>
    <name evidence="7" type="primary">pgdS</name>
    <name evidence="7" type="ORF">NCTC13028_02055</name>
    <name evidence="6" type="ORF">SAMN05216497_10373</name>
</gene>
<dbReference type="RefSeq" id="WP_089863817.1">
    <property type="nucleotide sequence ID" value="NZ_FNGL01000003.1"/>
</dbReference>
<dbReference type="SUPFAM" id="SSF54001">
    <property type="entry name" value="Cysteine proteinases"/>
    <property type="match status" value="1"/>
</dbReference>
<dbReference type="Proteomes" id="UP000198811">
    <property type="component" value="Unassembled WGS sequence"/>
</dbReference>
<dbReference type="GO" id="GO:0008234">
    <property type="term" value="F:cysteine-type peptidase activity"/>
    <property type="evidence" value="ECO:0007669"/>
    <property type="project" value="UniProtKB-KW"/>
</dbReference>
<evidence type="ECO:0000256" key="4">
    <source>
        <dbReference type="ARBA" id="ARBA00022807"/>
    </source>
</evidence>
<dbReference type="GO" id="GO:0006508">
    <property type="term" value="P:proteolysis"/>
    <property type="evidence" value="ECO:0007669"/>
    <property type="project" value="UniProtKB-KW"/>
</dbReference>
<evidence type="ECO:0000313" key="8">
    <source>
        <dbReference type="Proteomes" id="UP000198811"/>
    </source>
</evidence>
<dbReference type="InterPro" id="IPR051202">
    <property type="entry name" value="Peptidase_C40"/>
</dbReference>
<name>A0A1G9G5P5_CLOCO</name>
<evidence type="ECO:0000256" key="3">
    <source>
        <dbReference type="ARBA" id="ARBA00022801"/>
    </source>
</evidence>
<dbReference type="Proteomes" id="UP000250223">
    <property type="component" value="Unassembled WGS sequence"/>
</dbReference>
<dbReference type="Pfam" id="PF00877">
    <property type="entry name" value="NLPC_P60"/>
    <property type="match status" value="1"/>
</dbReference>
<dbReference type="PANTHER" id="PTHR47053:SF1">
    <property type="entry name" value="MUREIN DD-ENDOPEPTIDASE MEPH-RELATED"/>
    <property type="match status" value="1"/>
</dbReference>
<dbReference type="EC" id="3.4.19.-" evidence="7"/>
<organism evidence="7 9">
    <name type="scientific">Clostridium cochlearium</name>
    <dbReference type="NCBI Taxonomy" id="1494"/>
    <lineage>
        <taxon>Bacteria</taxon>
        <taxon>Bacillati</taxon>
        <taxon>Bacillota</taxon>
        <taxon>Clostridia</taxon>
        <taxon>Eubacteriales</taxon>
        <taxon>Clostridiaceae</taxon>
        <taxon>Clostridium</taxon>
    </lineage>
</organism>
<dbReference type="Gene3D" id="3.90.1720.10">
    <property type="entry name" value="endopeptidase domain like (from Nostoc punctiforme)"/>
    <property type="match status" value="1"/>
</dbReference>
<evidence type="ECO:0000256" key="2">
    <source>
        <dbReference type="ARBA" id="ARBA00022670"/>
    </source>
</evidence>
<dbReference type="OrthoDB" id="9808890at2"/>
<dbReference type="InterPro" id="IPR038765">
    <property type="entry name" value="Papain-like_cys_pep_sf"/>
</dbReference>
<dbReference type="EMBL" id="FNGL01000003">
    <property type="protein sequence ID" value="SDK95906.1"/>
    <property type="molecule type" value="Genomic_DNA"/>
</dbReference>
<dbReference type="STRING" id="1494.SAMN05216497_10373"/>
<accession>A0A1G9G5P5</accession>
<reference evidence="7 9" key="2">
    <citation type="submission" date="2018-06" db="EMBL/GenBank/DDBJ databases">
        <authorList>
            <consortium name="Pathogen Informatics"/>
            <person name="Doyle S."/>
        </authorList>
    </citation>
    <scope>NUCLEOTIDE SEQUENCE [LARGE SCALE GENOMIC DNA]</scope>
    <source>
        <strain evidence="7 9">NCTC13028</strain>
    </source>
</reference>
<dbReference type="PANTHER" id="PTHR47053">
    <property type="entry name" value="MUREIN DD-ENDOPEPTIDASE MEPH-RELATED"/>
    <property type="match status" value="1"/>
</dbReference>
<keyword evidence="2" id="KW-0645">Protease</keyword>
<dbReference type="InterPro" id="IPR000064">
    <property type="entry name" value="NLP_P60_dom"/>
</dbReference>
<dbReference type="AlphaFoldDB" id="A0A1G9G5P5"/>
<keyword evidence="3 7" id="KW-0378">Hydrolase</keyword>
<dbReference type="EMBL" id="UAWC01000024">
    <property type="protein sequence ID" value="SQB35543.1"/>
    <property type="molecule type" value="Genomic_DNA"/>
</dbReference>
<evidence type="ECO:0000313" key="6">
    <source>
        <dbReference type="EMBL" id="SDK95906.1"/>
    </source>
</evidence>
<keyword evidence="7" id="KW-0449">Lipoprotein</keyword>
<comment type="similarity">
    <text evidence="1">Belongs to the peptidase C40 family.</text>
</comment>
<feature type="domain" description="NlpC/P60" evidence="5">
    <location>
        <begin position="77"/>
        <end position="198"/>
    </location>
</feature>
<protein>
    <submittedName>
        <fullName evidence="6">Cell wall-associated hydrolase, NlpC family</fullName>
    </submittedName>
    <submittedName>
        <fullName evidence="7">Lipoprotein</fullName>
        <ecNumber evidence="7">3.4.19.-</ecNumber>
    </submittedName>
</protein>
<reference evidence="6 8" key="1">
    <citation type="submission" date="2016-10" db="EMBL/GenBank/DDBJ databases">
        <authorList>
            <person name="Varghese N."/>
            <person name="Submissions S."/>
        </authorList>
    </citation>
    <scope>NUCLEOTIDE SEQUENCE [LARGE SCALE GENOMIC DNA]</scope>
    <source>
        <strain evidence="6 8">NLAE-zl-C224</strain>
    </source>
</reference>
<keyword evidence="8" id="KW-1185">Reference proteome</keyword>